<dbReference type="Proteomes" id="UP000249165">
    <property type="component" value="Unassembled WGS sequence"/>
</dbReference>
<dbReference type="EMBL" id="QLMG01000030">
    <property type="protein sequence ID" value="RAK14061.1"/>
    <property type="molecule type" value="Genomic_DNA"/>
</dbReference>
<protein>
    <submittedName>
        <fullName evidence="1">Uncharacterized protein</fullName>
    </submittedName>
</protein>
<evidence type="ECO:0000313" key="1">
    <source>
        <dbReference type="EMBL" id="RAK14061.1"/>
    </source>
</evidence>
<accession>A0A327Y103</accession>
<proteinExistence type="predicted"/>
<organism evidence="1 2">
    <name type="scientific">Salipiger aestuarii</name>
    <dbReference type="NCBI Taxonomy" id="568098"/>
    <lineage>
        <taxon>Bacteria</taxon>
        <taxon>Pseudomonadati</taxon>
        <taxon>Pseudomonadota</taxon>
        <taxon>Alphaproteobacteria</taxon>
        <taxon>Rhodobacterales</taxon>
        <taxon>Roseobacteraceae</taxon>
        <taxon>Salipiger</taxon>
    </lineage>
</organism>
<reference evidence="1 2" key="1">
    <citation type="submission" date="2018-06" db="EMBL/GenBank/DDBJ databases">
        <title>Genomic Encyclopedia of Archaeal and Bacterial Type Strains, Phase II (KMG-II): from individual species to whole genera.</title>
        <authorList>
            <person name="Goeker M."/>
        </authorList>
    </citation>
    <scope>NUCLEOTIDE SEQUENCE [LARGE SCALE GENOMIC DNA]</scope>
    <source>
        <strain evidence="1 2">DSM 22011</strain>
    </source>
</reference>
<keyword evidence="2" id="KW-1185">Reference proteome</keyword>
<name>A0A327Y103_9RHOB</name>
<sequence>MDVIEGMWLRVGPLNRHAVTAPLHFDRAMESHDAAEQALCDLTALSRFPNTLQTKD</sequence>
<dbReference type="AlphaFoldDB" id="A0A327Y103"/>
<gene>
    <name evidence="1" type="ORF">ATI53_103026</name>
</gene>
<dbReference type="RefSeq" id="WP_009503155.1">
    <property type="nucleotide sequence ID" value="NZ_LIGK01000088.1"/>
</dbReference>
<comment type="caution">
    <text evidence="1">The sequence shown here is derived from an EMBL/GenBank/DDBJ whole genome shotgun (WGS) entry which is preliminary data.</text>
</comment>
<evidence type="ECO:0000313" key="2">
    <source>
        <dbReference type="Proteomes" id="UP000249165"/>
    </source>
</evidence>